<evidence type="ECO:0000313" key="3">
    <source>
        <dbReference type="Proteomes" id="UP000321026"/>
    </source>
</evidence>
<accession>A0A5C7J2Y1</accession>
<gene>
    <name evidence="2" type="ORF">E6Q11_06355</name>
</gene>
<dbReference type="Proteomes" id="UP000321026">
    <property type="component" value="Unassembled WGS sequence"/>
</dbReference>
<sequence length="135" mass="14891">MVEEILEPKGSEEAGMSEGQPALTSEQGPVLEQESKYEGAPERTGERYQQILSQVQPAAPFSDDELESDAQIVGTLEEAEKKVHALVELAQVKGVAYAVRVAKRMNDLYVLDTMHDELVDKLYEGLVAKGLMIKE</sequence>
<organism evidence="2 3">
    <name type="scientific">Candidatus Dojkabacteria bacterium</name>
    <dbReference type="NCBI Taxonomy" id="2099670"/>
    <lineage>
        <taxon>Bacteria</taxon>
        <taxon>Candidatus Dojkabacteria</taxon>
    </lineage>
</organism>
<protein>
    <submittedName>
        <fullName evidence="2">Uncharacterized protein</fullName>
    </submittedName>
</protein>
<feature type="region of interest" description="Disordered" evidence="1">
    <location>
        <begin position="1"/>
        <end position="45"/>
    </location>
</feature>
<name>A0A5C7J2Y1_9BACT</name>
<feature type="compositionally biased region" description="Basic and acidic residues" evidence="1">
    <location>
        <begin position="33"/>
        <end position="45"/>
    </location>
</feature>
<reference evidence="2 3" key="1">
    <citation type="submission" date="2018-09" db="EMBL/GenBank/DDBJ databases">
        <title>Metagenome Assembled Genomes from an Advanced Water Purification Facility.</title>
        <authorList>
            <person name="Stamps B.W."/>
            <person name="Spear J.R."/>
        </authorList>
    </citation>
    <scope>NUCLEOTIDE SEQUENCE [LARGE SCALE GENOMIC DNA]</scope>
    <source>
        <strain evidence="2">Bin_63_2</strain>
    </source>
</reference>
<evidence type="ECO:0000256" key="1">
    <source>
        <dbReference type="SAM" id="MobiDB-lite"/>
    </source>
</evidence>
<dbReference type="AlphaFoldDB" id="A0A5C7J2Y1"/>
<feature type="compositionally biased region" description="Basic and acidic residues" evidence="1">
    <location>
        <begin position="1"/>
        <end position="12"/>
    </location>
</feature>
<dbReference type="EMBL" id="SSDS01000099">
    <property type="protein sequence ID" value="TXG75853.1"/>
    <property type="molecule type" value="Genomic_DNA"/>
</dbReference>
<evidence type="ECO:0000313" key="2">
    <source>
        <dbReference type="EMBL" id="TXG75853.1"/>
    </source>
</evidence>
<comment type="caution">
    <text evidence="2">The sequence shown here is derived from an EMBL/GenBank/DDBJ whole genome shotgun (WGS) entry which is preliminary data.</text>
</comment>
<proteinExistence type="predicted"/>